<keyword evidence="5" id="KW-0418">Kinase</keyword>
<gene>
    <name evidence="7" type="ORF">PQU92_17795</name>
</gene>
<dbReference type="Gene3D" id="1.10.287.130">
    <property type="match status" value="1"/>
</dbReference>
<dbReference type="EMBL" id="JAQQKX010000022">
    <property type="protein sequence ID" value="MDC7685140.1"/>
    <property type="molecule type" value="Genomic_DNA"/>
</dbReference>
<proteinExistence type="predicted"/>
<dbReference type="InterPro" id="IPR036097">
    <property type="entry name" value="HisK_dim/P_sf"/>
</dbReference>
<dbReference type="Proteomes" id="UP001214854">
    <property type="component" value="Unassembled WGS sequence"/>
</dbReference>
<comment type="catalytic activity">
    <reaction evidence="1">
        <text>ATP + protein L-histidine = ADP + protein N-phospho-L-histidine.</text>
        <dbReference type="EC" id="2.7.13.3"/>
    </reaction>
</comment>
<dbReference type="EC" id="2.7.13.3" evidence="2"/>
<evidence type="ECO:0000313" key="8">
    <source>
        <dbReference type="Proteomes" id="UP001214854"/>
    </source>
</evidence>
<dbReference type="SUPFAM" id="SSF55874">
    <property type="entry name" value="ATPase domain of HSP90 chaperone/DNA topoisomerase II/histidine kinase"/>
    <property type="match status" value="1"/>
</dbReference>
<dbReference type="InterPro" id="IPR003661">
    <property type="entry name" value="HisK_dim/P_dom"/>
</dbReference>
<keyword evidence="8" id="KW-1185">Reference proteome</keyword>
<dbReference type="PRINTS" id="PR00344">
    <property type="entry name" value="BCTRLSENSOR"/>
</dbReference>
<dbReference type="SMART" id="SM00387">
    <property type="entry name" value="HATPase_c"/>
    <property type="match status" value="1"/>
</dbReference>
<evidence type="ECO:0000256" key="1">
    <source>
        <dbReference type="ARBA" id="ARBA00000085"/>
    </source>
</evidence>
<keyword evidence="7" id="KW-0067">ATP-binding</keyword>
<dbReference type="SMART" id="SM00388">
    <property type="entry name" value="HisKA"/>
    <property type="match status" value="1"/>
</dbReference>
<dbReference type="InterPro" id="IPR050351">
    <property type="entry name" value="BphY/WalK/GraS-like"/>
</dbReference>
<accession>A0ABT5HYI1</accession>
<keyword evidence="7" id="KW-0547">Nucleotide-binding</keyword>
<dbReference type="InterPro" id="IPR005467">
    <property type="entry name" value="His_kinase_dom"/>
</dbReference>
<dbReference type="SUPFAM" id="SSF47384">
    <property type="entry name" value="Homodimeric domain of signal transducing histidine kinase"/>
    <property type="match status" value="1"/>
</dbReference>
<feature type="domain" description="Histidine kinase" evidence="6">
    <location>
        <begin position="24"/>
        <end position="237"/>
    </location>
</feature>
<dbReference type="GO" id="GO:0005524">
    <property type="term" value="F:ATP binding"/>
    <property type="evidence" value="ECO:0007669"/>
    <property type="project" value="UniProtKB-KW"/>
</dbReference>
<dbReference type="PANTHER" id="PTHR42878:SF15">
    <property type="entry name" value="BACTERIOPHYTOCHROME"/>
    <property type="match status" value="1"/>
</dbReference>
<keyword evidence="3" id="KW-0597">Phosphoprotein</keyword>
<dbReference type="InterPro" id="IPR004358">
    <property type="entry name" value="Sig_transdc_His_kin-like_C"/>
</dbReference>
<organism evidence="7 8">
    <name type="scientific">Asticcacaulis aquaticus</name>
    <dbReference type="NCBI Taxonomy" id="2984212"/>
    <lineage>
        <taxon>Bacteria</taxon>
        <taxon>Pseudomonadati</taxon>
        <taxon>Pseudomonadota</taxon>
        <taxon>Alphaproteobacteria</taxon>
        <taxon>Caulobacterales</taxon>
        <taxon>Caulobacteraceae</taxon>
        <taxon>Asticcacaulis</taxon>
    </lineage>
</organism>
<dbReference type="PANTHER" id="PTHR42878">
    <property type="entry name" value="TWO-COMPONENT HISTIDINE KINASE"/>
    <property type="match status" value="1"/>
</dbReference>
<evidence type="ECO:0000256" key="2">
    <source>
        <dbReference type="ARBA" id="ARBA00012438"/>
    </source>
</evidence>
<dbReference type="PROSITE" id="PS50109">
    <property type="entry name" value="HIS_KIN"/>
    <property type="match status" value="1"/>
</dbReference>
<evidence type="ECO:0000256" key="4">
    <source>
        <dbReference type="ARBA" id="ARBA00022679"/>
    </source>
</evidence>
<sequence length="240" mass="27071">MQKYQIRGMTEMDPAEEFKDFAYIVSHDLAGPVRSLVEFSRLLVEQAPVPQTDEAKTNLSMVLESGEKLQEILQGLLQFSRLNTVPRLNQKVDLEEVVARVHMNRQEDLDMIKGTLNHSKLPEVSGDPNRLYQLFYMLIDNAIKFRSHERPLSIDIACEDTERDYWISIADNGLGIDPMFYDDVFRPLRKLHTDELYDGSGMGLTLARKIAIMHGGQIGIGSSETGTVISFSLPKKGVAA</sequence>
<dbReference type="Pfam" id="PF02518">
    <property type="entry name" value="HATPase_c"/>
    <property type="match status" value="1"/>
</dbReference>
<keyword evidence="4" id="KW-0808">Transferase</keyword>
<reference evidence="7 8" key="1">
    <citation type="submission" date="2023-01" db="EMBL/GenBank/DDBJ databases">
        <title>Novel species of the genus Asticcacaulis isolated from rivers.</title>
        <authorList>
            <person name="Lu H."/>
        </authorList>
    </citation>
    <scope>NUCLEOTIDE SEQUENCE [LARGE SCALE GENOMIC DNA]</scope>
    <source>
        <strain evidence="7 8">BYS171W</strain>
    </source>
</reference>
<dbReference type="Gene3D" id="3.30.565.10">
    <property type="entry name" value="Histidine kinase-like ATPase, C-terminal domain"/>
    <property type="match status" value="1"/>
</dbReference>
<dbReference type="InterPro" id="IPR003594">
    <property type="entry name" value="HATPase_dom"/>
</dbReference>
<dbReference type="InterPro" id="IPR036890">
    <property type="entry name" value="HATPase_C_sf"/>
</dbReference>
<evidence type="ECO:0000256" key="5">
    <source>
        <dbReference type="ARBA" id="ARBA00022777"/>
    </source>
</evidence>
<name>A0ABT5HYI1_9CAUL</name>
<protein>
    <recommendedName>
        <fullName evidence="2">histidine kinase</fullName>
        <ecNumber evidence="2">2.7.13.3</ecNumber>
    </recommendedName>
</protein>
<dbReference type="RefSeq" id="WP_272749646.1">
    <property type="nucleotide sequence ID" value="NZ_JAQQKX010000022.1"/>
</dbReference>
<dbReference type="Pfam" id="PF00512">
    <property type="entry name" value="HisKA"/>
    <property type="match status" value="1"/>
</dbReference>
<evidence type="ECO:0000259" key="6">
    <source>
        <dbReference type="PROSITE" id="PS50109"/>
    </source>
</evidence>
<evidence type="ECO:0000256" key="3">
    <source>
        <dbReference type="ARBA" id="ARBA00022553"/>
    </source>
</evidence>
<evidence type="ECO:0000313" key="7">
    <source>
        <dbReference type="EMBL" id="MDC7685140.1"/>
    </source>
</evidence>
<comment type="caution">
    <text evidence="7">The sequence shown here is derived from an EMBL/GenBank/DDBJ whole genome shotgun (WGS) entry which is preliminary data.</text>
</comment>